<sequence>MSGEEHLVDDQTLPPVKGIWGNAMTSLCGRGRMQDVCPSKQWGRKTSGRDGVGACKGEKGWFMVGRLRGPSATGEGRSRGGVLTLG</sequence>
<keyword evidence="3" id="KW-1185">Reference proteome</keyword>
<dbReference type="Proteomes" id="UP001341840">
    <property type="component" value="Unassembled WGS sequence"/>
</dbReference>
<proteinExistence type="predicted"/>
<name>A0ABU6Y322_9FABA</name>
<evidence type="ECO:0000313" key="3">
    <source>
        <dbReference type="Proteomes" id="UP001341840"/>
    </source>
</evidence>
<reference evidence="2 3" key="1">
    <citation type="journal article" date="2023" name="Plants (Basel)">
        <title>Bridging the Gap: Combining Genomics and Transcriptomics Approaches to Understand Stylosanthes scabra, an Orphan Legume from the Brazilian Caatinga.</title>
        <authorList>
            <person name="Ferreira-Neto J.R.C."/>
            <person name="da Silva M.D."/>
            <person name="Binneck E."/>
            <person name="de Melo N.F."/>
            <person name="da Silva R.H."/>
            <person name="de Melo A.L.T.M."/>
            <person name="Pandolfi V."/>
            <person name="Bustamante F.O."/>
            <person name="Brasileiro-Vidal A.C."/>
            <person name="Benko-Iseppon A.M."/>
        </authorList>
    </citation>
    <scope>NUCLEOTIDE SEQUENCE [LARGE SCALE GENOMIC DNA]</scope>
    <source>
        <tissue evidence="2">Leaves</tissue>
    </source>
</reference>
<evidence type="ECO:0000256" key="1">
    <source>
        <dbReference type="SAM" id="MobiDB-lite"/>
    </source>
</evidence>
<organism evidence="2 3">
    <name type="scientific">Stylosanthes scabra</name>
    <dbReference type="NCBI Taxonomy" id="79078"/>
    <lineage>
        <taxon>Eukaryota</taxon>
        <taxon>Viridiplantae</taxon>
        <taxon>Streptophyta</taxon>
        <taxon>Embryophyta</taxon>
        <taxon>Tracheophyta</taxon>
        <taxon>Spermatophyta</taxon>
        <taxon>Magnoliopsida</taxon>
        <taxon>eudicotyledons</taxon>
        <taxon>Gunneridae</taxon>
        <taxon>Pentapetalae</taxon>
        <taxon>rosids</taxon>
        <taxon>fabids</taxon>
        <taxon>Fabales</taxon>
        <taxon>Fabaceae</taxon>
        <taxon>Papilionoideae</taxon>
        <taxon>50 kb inversion clade</taxon>
        <taxon>dalbergioids sensu lato</taxon>
        <taxon>Dalbergieae</taxon>
        <taxon>Pterocarpus clade</taxon>
        <taxon>Stylosanthes</taxon>
    </lineage>
</organism>
<feature type="region of interest" description="Disordered" evidence="1">
    <location>
        <begin position="66"/>
        <end position="86"/>
    </location>
</feature>
<comment type="caution">
    <text evidence="2">The sequence shown here is derived from an EMBL/GenBank/DDBJ whole genome shotgun (WGS) entry which is preliminary data.</text>
</comment>
<dbReference type="EMBL" id="JASCZI010241675">
    <property type="protein sequence ID" value="MED6204409.1"/>
    <property type="molecule type" value="Genomic_DNA"/>
</dbReference>
<evidence type="ECO:0000313" key="2">
    <source>
        <dbReference type="EMBL" id="MED6204409.1"/>
    </source>
</evidence>
<accession>A0ABU6Y322</accession>
<protein>
    <submittedName>
        <fullName evidence="2">Uncharacterized protein</fullName>
    </submittedName>
</protein>
<gene>
    <name evidence="2" type="ORF">PIB30_008852</name>
</gene>